<evidence type="ECO:0000313" key="3">
    <source>
        <dbReference type="Proteomes" id="UP000786183"/>
    </source>
</evidence>
<accession>A0ABS7WSK3</accession>
<gene>
    <name evidence="2" type="ORF">AVCANL283_02135</name>
</gene>
<feature type="transmembrane region" description="Helical" evidence="1">
    <location>
        <begin position="37"/>
        <end position="56"/>
    </location>
</feature>
<proteinExistence type="predicted"/>
<dbReference type="RefSeq" id="WP_172230632.1">
    <property type="nucleotide sequence ID" value="NZ_CP035946.1"/>
</dbReference>
<keyword evidence="1" id="KW-0812">Transmembrane</keyword>
<keyword evidence="1" id="KW-1133">Transmembrane helix</keyword>
<keyword evidence="3" id="KW-1185">Reference proteome</keyword>
<dbReference type="InterPro" id="IPR014127">
    <property type="entry name" value="CHP02757"/>
</dbReference>
<dbReference type="EMBL" id="JACGBB010000003">
    <property type="protein sequence ID" value="MBZ7986919.1"/>
    <property type="molecule type" value="Genomic_DNA"/>
</dbReference>
<organism evidence="2 3">
    <name type="scientific">Campylobacter canadensis</name>
    <dbReference type="NCBI Taxonomy" id="449520"/>
    <lineage>
        <taxon>Bacteria</taxon>
        <taxon>Pseudomonadati</taxon>
        <taxon>Campylobacterota</taxon>
        <taxon>Epsilonproteobacteria</taxon>
        <taxon>Campylobacterales</taxon>
        <taxon>Campylobacteraceae</taxon>
        <taxon>Campylobacter</taxon>
    </lineage>
</organism>
<protein>
    <submittedName>
        <fullName evidence="2">TIGR02757 family protein</fullName>
    </submittedName>
</protein>
<dbReference type="Proteomes" id="UP000786183">
    <property type="component" value="Unassembled WGS sequence"/>
</dbReference>
<sequence>MKELLDKLANEKNSFYALNEHPDPLQVAKKYQNDKNFYIIALLCALFAYGNARAIVKFLNSFDFSLLDKNDLANVDYVYRFQNKEDIKQILLTMQNFKNKHCLKEFCENSYKKNYKKENVLLYVIFDLIKEIYSLNDYNSNGYSFYFSKINNSSAYKRYCMFFRWMVRKDELDFGCFNQISTKDLLIPLDTHTHKMGLKLQLIKSKQANQKAMLEFSKKLKEFDKNDPIKYDFALYRISQLKDYHLL</sequence>
<reference evidence="2 3" key="1">
    <citation type="submission" date="2020-07" db="EMBL/GenBank/DDBJ databases">
        <title>Transfer of Campylobacter canadensis to the novel genus Avispirillum gen. nov., that also includes two novel species recovered from migratory waterfowl: Avispirillum anseris sp. nov. and Avispirillum brantae sp. nov.</title>
        <authorList>
            <person name="Miller W.G."/>
            <person name="Chapman M.H."/>
            <person name="Yee E."/>
            <person name="Inglis G.D."/>
        </authorList>
    </citation>
    <scope>NUCLEOTIDE SEQUENCE [LARGE SCALE GENOMIC DNA]</scope>
    <source>
        <strain evidence="2 3">L283</strain>
    </source>
</reference>
<name>A0ABS7WSK3_9BACT</name>
<evidence type="ECO:0000256" key="1">
    <source>
        <dbReference type="SAM" id="Phobius"/>
    </source>
</evidence>
<evidence type="ECO:0000313" key="2">
    <source>
        <dbReference type="EMBL" id="MBZ7986919.1"/>
    </source>
</evidence>
<keyword evidence="1" id="KW-0472">Membrane</keyword>
<comment type="caution">
    <text evidence="2">The sequence shown here is derived from an EMBL/GenBank/DDBJ whole genome shotgun (WGS) entry which is preliminary data.</text>
</comment>
<dbReference type="Pfam" id="PF09674">
    <property type="entry name" value="DUF2400"/>
    <property type="match status" value="1"/>
</dbReference>
<dbReference type="NCBIfam" id="TIGR02757">
    <property type="entry name" value="TIGR02757 family protein"/>
    <property type="match status" value="1"/>
</dbReference>